<dbReference type="Proteomes" id="UP000426265">
    <property type="component" value="Unassembled WGS sequence"/>
</dbReference>
<dbReference type="OMA" id="KFPSHYV"/>
<organism evidence="3 5">
    <name type="scientific">Arabidopsis thaliana</name>
    <name type="common">Mouse-ear cress</name>
    <dbReference type="NCBI Taxonomy" id="3702"/>
    <lineage>
        <taxon>Eukaryota</taxon>
        <taxon>Viridiplantae</taxon>
        <taxon>Streptophyta</taxon>
        <taxon>Embryophyta</taxon>
        <taxon>Tracheophyta</taxon>
        <taxon>Spermatophyta</taxon>
        <taxon>Magnoliopsida</taxon>
        <taxon>eudicotyledons</taxon>
        <taxon>Gunneridae</taxon>
        <taxon>Pentapetalae</taxon>
        <taxon>rosids</taxon>
        <taxon>malvids</taxon>
        <taxon>Brassicales</taxon>
        <taxon>Brassicaceae</taxon>
        <taxon>Camelineae</taxon>
        <taxon>Arabidopsis</taxon>
    </lineage>
</organism>
<name>A0A178W403_ARATH</name>
<dbReference type="KEGG" id="ath:AT1G18486"/>
<reference evidence="4 6" key="3">
    <citation type="submission" date="2019-11" db="EMBL/GenBank/DDBJ databases">
        <authorList>
            <person name="Jiao W.-B."/>
            <person name="Schneeberger K."/>
        </authorList>
    </citation>
    <scope>NUCLEOTIDE SEQUENCE [LARGE SCALE GENOMIC DNA]</scope>
    <source>
        <strain evidence="6">cv. An-1</strain>
    </source>
</reference>
<dbReference type="SMR" id="A0A178W403"/>
<dbReference type="ExpressionAtlas" id="A0A178W403">
    <property type="expression patterns" value="baseline and differential"/>
</dbReference>
<sequence length="118" mass="13293">MKSSMSIIVFLFVTIFTISASSLNPEETCIQRNINRSQPPSSSLEPKTSKFDFLVDKLCRDMARAVMFSVRITGKFPSHYVKAMCNVFGNDEKKVKEYVVKKWLGGSKLVSSLSCAFH</sequence>
<dbReference type="AlphaFoldDB" id="A0A178W403"/>
<dbReference type="EMBL" id="LUHQ01000001">
    <property type="protein sequence ID" value="OAP12988.1"/>
    <property type="molecule type" value="Genomic_DNA"/>
</dbReference>
<gene>
    <name evidence="2" type="ordered locus">At1g18486</name>
    <name evidence="3" type="ordered locus">AXX17_At1g19400</name>
    <name evidence="4" type="ORF">AN1_LOCUS1982</name>
</gene>
<evidence type="ECO:0000313" key="2">
    <source>
        <dbReference type="Araport" id="AT1G18486"/>
    </source>
</evidence>
<feature type="chain" id="PRO_5038213989" description="Transmembrane protein" evidence="1">
    <location>
        <begin position="21"/>
        <end position="118"/>
    </location>
</feature>
<evidence type="ECO:0000313" key="6">
    <source>
        <dbReference type="Proteomes" id="UP000426265"/>
    </source>
</evidence>
<feature type="signal peptide" evidence="1">
    <location>
        <begin position="1"/>
        <end position="20"/>
    </location>
</feature>
<evidence type="ECO:0000256" key="1">
    <source>
        <dbReference type="SAM" id="SignalP"/>
    </source>
</evidence>
<evidence type="ECO:0000313" key="4">
    <source>
        <dbReference type="EMBL" id="VYS46482.1"/>
    </source>
</evidence>
<dbReference type="Araport" id="AT1G18486"/>
<keyword evidence="1" id="KW-0732">Signal</keyword>
<evidence type="ECO:0000313" key="5">
    <source>
        <dbReference type="Proteomes" id="UP000078284"/>
    </source>
</evidence>
<dbReference type="GeneID" id="6241441"/>
<proteinExistence type="predicted"/>
<dbReference type="RefSeq" id="NP_001117305.1">
    <property type="nucleotide sequence ID" value="NM_001123833.1"/>
</dbReference>
<accession>A0A178W403</accession>
<reference evidence="5" key="1">
    <citation type="journal article" date="2016" name="Proc. Natl. Acad. Sci. U.S.A.">
        <title>Chromosome-level assembly of Arabidopsis thaliana Ler reveals the extent of translocation and inversion polymorphisms.</title>
        <authorList>
            <person name="Zapata L."/>
            <person name="Ding J."/>
            <person name="Willing E.M."/>
            <person name="Hartwig B."/>
            <person name="Bezdan D."/>
            <person name="Jiao W.B."/>
            <person name="Patel V."/>
            <person name="Velikkakam James G."/>
            <person name="Koornneef M."/>
            <person name="Ossowski S."/>
            <person name="Schneeberger K."/>
        </authorList>
    </citation>
    <scope>NUCLEOTIDE SEQUENCE [LARGE SCALE GENOMIC DNA]</scope>
    <source>
        <strain evidence="5">cv. Landsberg erecta</strain>
    </source>
</reference>
<protein>
    <recommendedName>
        <fullName evidence="7">Transmembrane protein</fullName>
    </recommendedName>
</protein>
<dbReference type="Proteomes" id="UP000078284">
    <property type="component" value="Chromosome 1"/>
</dbReference>
<reference evidence="3" key="2">
    <citation type="submission" date="2016-03" db="EMBL/GenBank/DDBJ databases">
        <title>Full-length assembly of Arabidopsis thaliana Ler reveals the complement of translocations and inversions.</title>
        <authorList>
            <person name="Zapata L."/>
            <person name="Schneeberger K."/>
            <person name="Ossowski S."/>
        </authorList>
    </citation>
    <scope>NUCLEOTIDE SEQUENCE [LARGE SCALE GENOMIC DNA]</scope>
    <source>
        <tissue evidence="3">Leaf</tissue>
    </source>
</reference>
<evidence type="ECO:0000313" key="3">
    <source>
        <dbReference type="EMBL" id="OAP12988.1"/>
    </source>
</evidence>
<evidence type="ECO:0008006" key="7">
    <source>
        <dbReference type="Google" id="ProtNLM"/>
    </source>
</evidence>
<dbReference type="EMBL" id="CACRSJ010000104">
    <property type="protein sequence ID" value="VYS46482.1"/>
    <property type="molecule type" value="Genomic_DNA"/>
</dbReference>